<sequence length="514" mass="55153">MPNVWTKLSFPTKAGTFLLFLLGLLQDRKATADVAEAGNEATFAALCNLLQTAEGDLPKNVKTPPADDGLQEMEAVNMTLAQEKWRKQFYKGDYEQQTWQQAKDAGLEPDTTWQENWVKWQAAAIATKPGSTTAQKIKEAGFAGLADEAKAHAAAALLKGFAKLKHLQNELAQTTNELQGKTNEDLQKKISEALYGDANSKGSFGKDTAVTDGSQTKNACDADGTVNGKQPLAYAMMCVCLEASAKTLKACRKDQALTKQWNDIDNKAKDGFEAVRKLCPAGPKHQITAASIRAAVAAIAGNIHMNGGVGYLGGYKTTGCQGAAGTGMCVKYPNKITDHGNNFGTLTFAKNMLDVAEALEARHQAAAKIDRLTTGIQAELAAMWKQAEESKALQKLTAKLTQPSTEAAPTLNKKKQECEEQKTNATCTAKNCKWTSADKSDGDFCKPKAGSETLAAGKGETPNAEAKKCSEKTKQEECKDGCKWENNACKDSSILANKHFALSVVSAAFAAFLF</sequence>
<evidence type="ECO:0000256" key="2">
    <source>
        <dbReference type="ARBA" id="ARBA00004609"/>
    </source>
</evidence>
<evidence type="ECO:0000256" key="8">
    <source>
        <dbReference type="ARBA" id="ARBA00023288"/>
    </source>
</evidence>
<keyword evidence="5 9" id="KW-0732">Signal</keyword>
<evidence type="ECO:0000259" key="10">
    <source>
        <dbReference type="Pfam" id="PF10659"/>
    </source>
</evidence>
<feature type="domain" description="Trypanosome variant surface glycoprotein C-terminal" evidence="10">
    <location>
        <begin position="418"/>
        <end position="513"/>
    </location>
</feature>
<evidence type="ECO:0000313" key="12">
    <source>
        <dbReference type="EMBL" id="AGH60980.1"/>
    </source>
</evidence>
<dbReference type="Gene3D" id="3.30.1680.40">
    <property type="match status" value="1"/>
</dbReference>
<evidence type="ECO:0000256" key="7">
    <source>
        <dbReference type="ARBA" id="ARBA00023180"/>
    </source>
</evidence>
<dbReference type="VEuPathDB" id="TriTrypDB:Tb1125.11.19010"/>
<evidence type="ECO:0000256" key="4">
    <source>
        <dbReference type="ARBA" id="ARBA00022622"/>
    </source>
</evidence>
<dbReference type="InterPro" id="IPR019609">
    <property type="entry name" value="Variant_surf_glycoprt_trypan_C"/>
</dbReference>
<evidence type="ECO:0000256" key="9">
    <source>
        <dbReference type="SAM" id="SignalP"/>
    </source>
</evidence>
<dbReference type="VEuPathDB" id="TriTrypDB:Tb427_000596400"/>
<dbReference type="Pfam" id="PF10659">
    <property type="entry name" value="Trypan_glycop_C"/>
    <property type="match status" value="1"/>
</dbReference>
<evidence type="ECO:0000256" key="3">
    <source>
        <dbReference type="ARBA" id="ARBA00022475"/>
    </source>
</evidence>
<dbReference type="InterPro" id="IPR025932">
    <property type="entry name" value="Trypano_VSG_B_N_dom"/>
</dbReference>
<feature type="chain" id="PRO_5004059138" evidence="9">
    <location>
        <begin position="33"/>
        <end position="514"/>
    </location>
</feature>
<comment type="subcellular location">
    <subcellularLocation>
        <location evidence="2">Cell membrane</location>
        <topology evidence="2">Lipid-anchor</topology>
        <topology evidence="2">GPI-anchor</topology>
    </subcellularLocation>
</comment>
<dbReference type="Pfam" id="PF13206">
    <property type="entry name" value="VSG_B"/>
    <property type="match status" value="1"/>
</dbReference>
<dbReference type="EMBL" id="KC613549">
    <property type="protein sequence ID" value="AGH60980.1"/>
    <property type="molecule type" value="Genomic_DNA"/>
</dbReference>
<name>M4TD65_9TRYP</name>
<organism evidence="12">
    <name type="scientific">Trypanosoma brucei</name>
    <dbReference type="NCBI Taxonomy" id="5691"/>
    <lineage>
        <taxon>Eukaryota</taxon>
        <taxon>Discoba</taxon>
        <taxon>Euglenozoa</taxon>
        <taxon>Kinetoplastea</taxon>
        <taxon>Metakinetoplastina</taxon>
        <taxon>Trypanosomatida</taxon>
        <taxon>Trypanosomatidae</taxon>
        <taxon>Trypanosoma</taxon>
    </lineage>
</organism>
<reference evidence="12" key="2">
    <citation type="journal article" date="2014" name="Mol. Biochem. Parasitol.">
        <title>Capturing the variant surface glycoprotein repertoire (the VSGnome) of Trypanosoma brucei Lister 427.</title>
        <authorList>
            <person name="Cross G.A."/>
            <person name="Kim H.S."/>
            <person name="Wickstead B."/>
        </authorList>
    </citation>
    <scope>NUCLEOTIDE SEQUENCE</scope>
    <source>
        <strain evidence="12">Lister 427</strain>
    </source>
</reference>
<protein>
    <submittedName>
        <fullName evidence="12">Variant surface glycoprotein 410</fullName>
    </submittedName>
</protein>
<keyword evidence="3" id="KW-1003">Cell membrane</keyword>
<evidence type="ECO:0000256" key="6">
    <source>
        <dbReference type="ARBA" id="ARBA00023136"/>
    </source>
</evidence>
<dbReference type="VEuPathDB" id="TriTrypDB:Tb927.11.19010"/>
<accession>M4TD65</accession>
<keyword evidence="7" id="KW-0325">Glycoprotein</keyword>
<evidence type="ECO:0000259" key="11">
    <source>
        <dbReference type="Pfam" id="PF13206"/>
    </source>
</evidence>
<keyword evidence="4" id="KW-0336">GPI-anchor</keyword>
<evidence type="ECO:0000256" key="1">
    <source>
        <dbReference type="ARBA" id="ARBA00002523"/>
    </source>
</evidence>
<dbReference type="AlphaFoldDB" id="M4TD65"/>
<dbReference type="GO" id="GO:0005886">
    <property type="term" value="C:plasma membrane"/>
    <property type="evidence" value="ECO:0007669"/>
    <property type="project" value="UniProtKB-SubCell"/>
</dbReference>
<proteinExistence type="predicted"/>
<feature type="domain" description="Trypanosome variant surface glycoprotein B-type N-terminal" evidence="11">
    <location>
        <begin position="28"/>
        <end position="377"/>
    </location>
</feature>
<reference evidence="12" key="1">
    <citation type="submission" date="2013-02" db="EMBL/GenBank/DDBJ databases">
        <authorList>
            <person name="Cross G.A.M."/>
            <person name="Kim H.-S."/>
            <person name="Wickstead B."/>
        </authorList>
    </citation>
    <scope>NUCLEOTIDE SEQUENCE</scope>
    <source>
        <strain evidence="12">Lister 427</strain>
    </source>
</reference>
<feature type="signal peptide" evidence="9">
    <location>
        <begin position="1"/>
        <end position="32"/>
    </location>
</feature>
<evidence type="ECO:0000256" key="5">
    <source>
        <dbReference type="ARBA" id="ARBA00022729"/>
    </source>
</evidence>
<keyword evidence="8" id="KW-0449">Lipoprotein</keyword>
<dbReference type="GO" id="GO:0098552">
    <property type="term" value="C:side of membrane"/>
    <property type="evidence" value="ECO:0007669"/>
    <property type="project" value="UniProtKB-KW"/>
</dbReference>
<comment type="function">
    <text evidence="1">VSG forms a coat on the surface of the parasite. The trypanosome evades the immune response of the host by expressing a series of antigenically distinct VSGs from an estimated 1000 VSG genes.</text>
</comment>
<keyword evidence="6" id="KW-0472">Membrane</keyword>